<accession>A0A0G2F3K6</accession>
<evidence type="ECO:0000313" key="3">
    <source>
        <dbReference type="EMBL" id="KKY28851.1"/>
    </source>
</evidence>
<keyword evidence="4" id="KW-1185">Reference proteome</keyword>
<protein>
    <submittedName>
        <fullName evidence="3">Uncharacterized protein</fullName>
    </submittedName>
</protein>
<comment type="caution">
    <text evidence="3">The sequence shown here is derived from an EMBL/GenBank/DDBJ whole genome shotgun (WGS) entry which is preliminary data.</text>
</comment>
<keyword evidence="1" id="KW-0175">Coiled coil</keyword>
<dbReference type="Gene3D" id="3.90.70.10">
    <property type="entry name" value="Cysteine proteinases"/>
    <property type="match status" value="1"/>
</dbReference>
<feature type="region of interest" description="Disordered" evidence="2">
    <location>
        <begin position="1"/>
        <end position="30"/>
    </location>
</feature>
<dbReference type="InterPro" id="IPR038765">
    <property type="entry name" value="Papain-like_cys_pep_sf"/>
</dbReference>
<feature type="compositionally biased region" description="Basic and acidic residues" evidence="2">
    <location>
        <begin position="410"/>
        <end position="421"/>
    </location>
</feature>
<feature type="coiled-coil region" evidence="1">
    <location>
        <begin position="295"/>
        <end position="322"/>
    </location>
</feature>
<organism evidence="3 4">
    <name type="scientific">Phaeomoniella chlamydospora</name>
    <name type="common">Phaeoacremonium chlamydosporum</name>
    <dbReference type="NCBI Taxonomy" id="158046"/>
    <lineage>
        <taxon>Eukaryota</taxon>
        <taxon>Fungi</taxon>
        <taxon>Dikarya</taxon>
        <taxon>Ascomycota</taxon>
        <taxon>Pezizomycotina</taxon>
        <taxon>Eurotiomycetes</taxon>
        <taxon>Chaetothyriomycetidae</taxon>
        <taxon>Phaeomoniellales</taxon>
        <taxon>Phaeomoniellaceae</taxon>
        <taxon>Phaeomoniella</taxon>
    </lineage>
</organism>
<evidence type="ECO:0000313" key="4">
    <source>
        <dbReference type="Proteomes" id="UP000053317"/>
    </source>
</evidence>
<reference evidence="3 4" key="2">
    <citation type="submission" date="2015-05" db="EMBL/GenBank/DDBJ databases">
        <authorList>
            <person name="Morales-Cruz A."/>
            <person name="Amrine K.C."/>
            <person name="Cantu D."/>
        </authorList>
    </citation>
    <scope>NUCLEOTIDE SEQUENCE [LARGE SCALE GENOMIC DNA]</scope>
    <source>
        <strain evidence="3">UCRPC4</strain>
    </source>
</reference>
<feature type="region of interest" description="Disordered" evidence="2">
    <location>
        <begin position="408"/>
        <end position="517"/>
    </location>
</feature>
<reference evidence="3 4" key="1">
    <citation type="submission" date="2015-05" db="EMBL/GenBank/DDBJ databases">
        <title>Distinctive expansion of gene families associated with plant cell wall degradation and secondary metabolism in the genomes of grapevine trunk pathogens.</title>
        <authorList>
            <person name="Lawrence D.P."/>
            <person name="Travadon R."/>
            <person name="Rolshausen P.E."/>
            <person name="Baumgartner K."/>
        </authorList>
    </citation>
    <scope>NUCLEOTIDE SEQUENCE [LARGE SCALE GENOMIC DNA]</scope>
    <source>
        <strain evidence="3">UCRPC4</strain>
    </source>
</reference>
<dbReference type="AlphaFoldDB" id="A0A0G2F3K6"/>
<evidence type="ECO:0000256" key="1">
    <source>
        <dbReference type="SAM" id="Coils"/>
    </source>
</evidence>
<dbReference type="SUPFAM" id="SSF54001">
    <property type="entry name" value="Cysteine proteinases"/>
    <property type="match status" value="1"/>
</dbReference>
<dbReference type="Proteomes" id="UP000053317">
    <property type="component" value="Unassembled WGS sequence"/>
</dbReference>
<dbReference type="EMBL" id="LCWF01000008">
    <property type="protein sequence ID" value="KKY28851.1"/>
    <property type="molecule type" value="Genomic_DNA"/>
</dbReference>
<name>A0A0G2F3K6_PHACM</name>
<proteinExistence type="predicted"/>
<sequence length="517" mass="58073">MKRTLPPAEVGDNDTSQKRPKAGAAKQLPLPELYEDEITQLHQSWKREQPGSPIAKYPPLARPQRILGLPRRLTKVTPKGMDNPDTLTRFEEWDDEQYASQWELKWKSVFSSTLVDYTTCKNCTRSSINIRQERFLYAFSKDNMSLQELIDNELFNSEIQDFECQCLTRGRLKRTTIKDVPEVLFVVHQFYHHDKSGTKKVSKLTFQDFLKRDEGQFVPYIFAFALEPEESVPRHGPQMEIRNGNPGTPSAVNNVQGNEGHLDYPQTSTPVKAPQTGRSAFEEQQMGLMKQLLSELGVKKEYQQLEEKYKISEEQIAAHKEELGEAAIALSAAVQSKEIFKQALKISLEDTGDHQSNFKSPVFDTRKPTEAAANQARQRAREEFTGLINTLSMTNPKRQRIESALAEANDEARSIETDSRPARSNPESSRERTPNTDSPGSQPAQDQASRPSPAVSSQGSLPPTSKANKSVRQTAPPKKKAAAKKKVDTGNEGPKTRKGTKSIPAPSGRALRSKKKE</sequence>
<gene>
    <name evidence="3" type="ORF">UCRPC4_g00360</name>
</gene>
<feature type="compositionally biased region" description="Polar residues" evidence="2">
    <location>
        <begin position="435"/>
        <end position="473"/>
    </location>
</feature>
<evidence type="ECO:0000256" key="2">
    <source>
        <dbReference type="SAM" id="MobiDB-lite"/>
    </source>
</evidence>